<dbReference type="InterPro" id="IPR005225">
    <property type="entry name" value="Small_GTP-bd"/>
</dbReference>
<dbReference type="PROSITE" id="PS00018">
    <property type="entry name" value="EF_HAND_1"/>
    <property type="match status" value="2"/>
</dbReference>
<dbReference type="InterPro" id="IPR009000">
    <property type="entry name" value="Transl_B-barrel_sf"/>
</dbReference>
<dbReference type="InterPro" id="IPR000640">
    <property type="entry name" value="EFG_V-like"/>
</dbReference>
<dbReference type="CDD" id="cd00051">
    <property type="entry name" value="EFh"/>
    <property type="match status" value="1"/>
</dbReference>
<dbReference type="Gene3D" id="3.30.70.240">
    <property type="match status" value="1"/>
</dbReference>
<dbReference type="SUPFAM" id="SSF50447">
    <property type="entry name" value="Translation proteins"/>
    <property type="match status" value="1"/>
</dbReference>
<keyword evidence="1" id="KW-0677">Repeat</keyword>
<dbReference type="Pfam" id="PF21018">
    <property type="entry name" value="BipA_C"/>
    <property type="match status" value="1"/>
</dbReference>
<dbReference type="InterPro" id="IPR031157">
    <property type="entry name" value="G_TR_CS"/>
</dbReference>
<dbReference type="Gene3D" id="2.40.50.250">
    <property type="entry name" value="bipa protein"/>
    <property type="match status" value="1"/>
</dbReference>
<dbReference type="InterPro" id="IPR027417">
    <property type="entry name" value="P-loop_NTPase"/>
</dbReference>
<dbReference type="Pfam" id="PF13499">
    <property type="entry name" value="EF-hand_7"/>
    <property type="match status" value="1"/>
</dbReference>
<dbReference type="SUPFAM" id="SSF143503">
    <property type="entry name" value="PUG domain-like"/>
    <property type="match status" value="1"/>
</dbReference>
<evidence type="ECO:0000259" key="4">
    <source>
        <dbReference type="PROSITE" id="PS51722"/>
    </source>
</evidence>
<sequence>MRASLHRVSATYAGRCKLTPRYPACAILSPGPCNWQRRFAASVEETPLEKLRNVAIIAHVDHGKTTLVDQLMKQSGMGLKVTERMMDSKDLEQERGITILSKATRISWNGYVFNIVDTPGHADFGGEVERVLSMVDGVVLLVDIIEGPKTQTKFVLQKALKHPKMRPLVVINKVDRPMMRDKGEVENDIFDIFATMASADEQLEYPTLYASGKAGFCARSLEEAQSENRPTDMVTLYETIRDVVPPPEPAEVDPEVIAADEKNKGFSMLVSQLDRLPALGPTVTGKIHSGQIHKGDKISCKNLNGEVVGSGKVKEITVVLGVTREAVKSAKAGDIVSISVTGFMPRWTQTLVSHAKVPPVECQPIDPPILAVRAAVNDSPLAGKDGKYITLNALGERLDKEALTNPAIEVAPSPNRDYFEIRGRGEMQLGILIEEMRREGYEMSLSPPSVVKSTGEDGGVLEPWEDVQIEVDMNQGSQVMDRMSIRGAKVIDMQTAGDRQTIHLEASTASMLGLRSWLREISGGTATVVSDFKELRPEGPKAPKDRNGVLIANTAGISTSVDLGKVARMGKLFITEGVEVYPGMIFGENSGQNDIDTNISRKHDGYQTAANFSCAEKRLEEALSYILEDEKLEVTPKRIAMRKAILDANERRILAKDHKQPTELGGIDVFMATGERLIELFRQLDRNGNGVIEREELGRVLEALDEVTWTDERLDQILREADANRDGKIQYGEFVRWLFSEGGGQAAFCRTVKDLSKGLRFQVEALVGLRELSAVPESERKKALDMMLTLLNKIVQAPWDFKLRTLSCSEDPGKTLMATRGCDWLFSAAGFIDDLDELSLPSRTDPTWLVEELMKFKKKDWDLSEVEPPEDFPDSVPLPPVEKGKPPRCKVYLGACKVTAELQQLIDQLQMLPEMDKRTMGGKCIAQTLAMEDFMTEEVGMKQLHHKYFVQGVKAFELTKPLSDFPADKELVYKGVGQDGLPCSFKASVSEILQWQSSFRTYYASDIYVGEEGKDLVSQSLQGKSEAGEEAWKMKFAIRCSTNPVIMRFDGRVIAREVGDPTLTRIHLVSVCGIDFASRVHDHVDLTHYIKNWKEVYIFDEEGYPSVKHGRDFELSGTPAQLNVSKTLYDLKKMCRLRLRAQDDLGIQVVVEVGLGLGVFAGDALGIGNNVRQLSAMAMQKVLEEEQFKNICLVVLSLPVFYQNDNYDVYEKIFSREDSGYQGTVPVLLMDQELRVLKSCEFSMFEKTAILPSYPNLMQDMHAIAVAAAGCLLA</sequence>
<feature type="domain" description="EF-hand" evidence="3">
    <location>
        <begin position="672"/>
        <end position="707"/>
    </location>
</feature>
<dbReference type="SMART" id="SM00054">
    <property type="entry name" value="EFh"/>
    <property type="match status" value="2"/>
</dbReference>
<feature type="domain" description="Tr-type G" evidence="4">
    <location>
        <begin position="49"/>
        <end position="248"/>
    </location>
</feature>
<dbReference type="InterPro" id="IPR036339">
    <property type="entry name" value="PUB-like_dom_sf"/>
</dbReference>
<dbReference type="InterPro" id="IPR035647">
    <property type="entry name" value="EFG_III/V"/>
</dbReference>
<dbReference type="PROSITE" id="PS51722">
    <property type="entry name" value="G_TR_2"/>
    <property type="match status" value="1"/>
</dbReference>
<evidence type="ECO:0000313" key="6">
    <source>
        <dbReference type="EMBL" id="CAL4777398.1"/>
    </source>
</evidence>
<dbReference type="Gene3D" id="1.10.238.10">
    <property type="entry name" value="EF-hand"/>
    <property type="match status" value="1"/>
</dbReference>
<evidence type="ECO:0000313" key="5">
    <source>
        <dbReference type="EMBL" id="CAI3990086.1"/>
    </source>
</evidence>
<evidence type="ECO:0000256" key="2">
    <source>
        <dbReference type="ARBA" id="ARBA00022837"/>
    </source>
</evidence>
<gene>
    <name evidence="5" type="ORF">C1SCF055_LOCUS17106</name>
</gene>
<dbReference type="SUPFAM" id="SSF52540">
    <property type="entry name" value="P-loop containing nucleoside triphosphate hydrolases"/>
    <property type="match status" value="1"/>
</dbReference>
<dbReference type="PROSITE" id="PS00301">
    <property type="entry name" value="G_TR_1"/>
    <property type="match status" value="1"/>
</dbReference>
<proteinExistence type="predicted"/>
<dbReference type="AlphaFoldDB" id="A0A9P1CH02"/>
<protein>
    <submittedName>
        <fullName evidence="6">Tr-type G domain-containing protein</fullName>
    </submittedName>
</protein>
<dbReference type="Gene3D" id="3.30.70.870">
    <property type="entry name" value="Elongation Factor G (Translational Gtpase), domain 3"/>
    <property type="match status" value="1"/>
</dbReference>
<evidence type="ECO:0000313" key="7">
    <source>
        <dbReference type="Proteomes" id="UP001152797"/>
    </source>
</evidence>
<dbReference type="InterPro" id="IPR048876">
    <property type="entry name" value="BipA_C"/>
</dbReference>
<dbReference type="GO" id="GO:0005509">
    <property type="term" value="F:calcium ion binding"/>
    <property type="evidence" value="ECO:0007669"/>
    <property type="project" value="InterPro"/>
</dbReference>
<dbReference type="InterPro" id="IPR011992">
    <property type="entry name" value="EF-hand-dom_pair"/>
</dbReference>
<dbReference type="SUPFAM" id="SSF54980">
    <property type="entry name" value="EF-G C-terminal domain-like"/>
    <property type="match status" value="2"/>
</dbReference>
<dbReference type="InterPro" id="IPR042116">
    <property type="entry name" value="TypA/BipA_C"/>
</dbReference>
<dbReference type="NCBIfam" id="TIGR00231">
    <property type="entry name" value="small_GTP"/>
    <property type="match status" value="1"/>
</dbReference>
<dbReference type="CDD" id="cd01891">
    <property type="entry name" value="TypA_BipA"/>
    <property type="match status" value="1"/>
</dbReference>
<name>A0A9P1CH02_9DINO</name>
<dbReference type="InterPro" id="IPR002048">
    <property type="entry name" value="EF_hand_dom"/>
</dbReference>
<dbReference type="EMBL" id="CAMXCT010001439">
    <property type="protein sequence ID" value="CAI3990086.1"/>
    <property type="molecule type" value="Genomic_DNA"/>
</dbReference>
<feature type="domain" description="EF-hand" evidence="3">
    <location>
        <begin position="709"/>
        <end position="744"/>
    </location>
</feature>
<evidence type="ECO:0000256" key="1">
    <source>
        <dbReference type="ARBA" id="ARBA00022737"/>
    </source>
</evidence>
<dbReference type="InterPro" id="IPR018247">
    <property type="entry name" value="EF_Hand_1_Ca_BS"/>
</dbReference>
<accession>A0A9P1CH02</accession>
<reference evidence="6 7" key="2">
    <citation type="submission" date="2024-05" db="EMBL/GenBank/DDBJ databases">
        <authorList>
            <person name="Chen Y."/>
            <person name="Shah S."/>
            <person name="Dougan E. K."/>
            <person name="Thang M."/>
            <person name="Chan C."/>
        </authorList>
    </citation>
    <scope>NUCLEOTIDE SEQUENCE [LARGE SCALE GENOMIC DNA]</scope>
</reference>
<dbReference type="GO" id="GO:0005525">
    <property type="term" value="F:GTP binding"/>
    <property type="evidence" value="ECO:0007669"/>
    <property type="project" value="InterPro"/>
</dbReference>
<keyword evidence="2" id="KW-0106">Calcium</keyword>
<dbReference type="PRINTS" id="PR00315">
    <property type="entry name" value="ELONGATNFCT"/>
</dbReference>
<dbReference type="Gene3D" id="2.40.30.10">
    <property type="entry name" value="Translation factors"/>
    <property type="match status" value="1"/>
</dbReference>
<dbReference type="Proteomes" id="UP001152797">
    <property type="component" value="Unassembled WGS sequence"/>
</dbReference>
<reference evidence="5" key="1">
    <citation type="submission" date="2022-10" db="EMBL/GenBank/DDBJ databases">
        <authorList>
            <person name="Chen Y."/>
            <person name="Dougan E. K."/>
            <person name="Chan C."/>
            <person name="Rhodes N."/>
            <person name="Thang M."/>
        </authorList>
    </citation>
    <scope>NUCLEOTIDE SEQUENCE</scope>
</reference>
<dbReference type="InterPro" id="IPR047041">
    <property type="entry name" value="BipA_GTP-bd_dom"/>
</dbReference>
<dbReference type="Gene3D" id="3.40.50.300">
    <property type="entry name" value="P-loop containing nucleotide triphosphate hydrolases"/>
    <property type="match status" value="1"/>
</dbReference>
<dbReference type="EMBL" id="CAMXCT030001439">
    <property type="protein sequence ID" value="CAL4777398.1"/>
    <property type="molecule type" value="Genomic_DNA"/>
</dbReference>
<dbReference type="EMBL" id="CAMXCT020001439">
    <property type="protein sequence ID" value="CAL1143461.1"/>
    <property type="molecule type" value="Genomic_DNA"/>
</dbReference>
<dbReference type="OrthoDB" id="364892at2759"/>
<dbReference type="GO" id="GO:0003924">
    <property type="term" value="F:GTPase activity"/>
    <property type="evidence" value="ECO:0007669"/>
    <property type="project" value="InterPro"/>
</dbReference>
<dbReference type="Pfam" id="PF00679">
    <property type="entry name" value="EFG_C"/>
    <property type="match status" value="1"/>
</dbReference>
<dbReference type="Pfam" id="PF00009">
    <property type="entry name" value="GTP_EFTU"/>
    <property type="match status" value="1"/>
</dbReference>
<comment type="caution">
    <text evidence="5">The sequence shown here is derived from an EMBL/GenBank/DDBJ whole genome shotgun (WGS) entry which is preliminary data.</text>
</comment>
<dbReference type="PROSITE" id="PS50222">
    <property type="entry name" value="EF_HAND_2"/>
    <property type="match status" value="2"/>
</dbReference>
<evidence type="ECO:0000259" key="3">
    <source>
        <dbReference type="PROSITE" id="PS50222"/>
    </source>
</evidence>
<dbReference type="SUPFAM" id="SSF47473">
    <property type="entry name" value="EF-hand"/>
    <property type="match status" value="1"/>
</dbReference>
<organism evidence="5">
    <name type="scientific">Cladocopium goreaui</name>
    <dbReference type="NCBI Taxonomy" id="2562237"/>
    <lineage>
        <taxon>Eukaryota</taxon>
        <taxon>Sar</taxon>
        <taxon>Alveolata</taxon>
        <taxon>Dinophyceae</taxon>
        <taxon>Suessiales</taxon>
        <taxon>Symbiodiniaceae</taxon>
        <taxon>Cladocopium</taxon>
    </lineage>
</organism>
<dbReference type="PANTHER" id="PTHR42908:SF8">
    <property type="entry name" value="TR-TYPE G DOMAIN-CONTAINING PROTEIN"/>
    <property type="match status" value="1"/>
</dbReference>
<keyword evidence="7" id="KW-1185">Reference proteome</keyword>
<dbReference type="GO" id="GO:1990904">
    <property type="term" value="C:ribonucleoprotein complex"/>
    <property type="evidence" value="ECO:0007669"/>
    <property type="project" value="TreeGrafter"/>
</dbReference>
<dbReference type="InterPro" id="IPR000795">
    <property type="entry name" value="T_Tr_GTP-bd_dom"/>
</dbReference>
<dbReference type="FunFam" id="1.10.238.10:FF:000003">
    <property type="entry name" value="Calmodulin A"/>
    <property type="match status" value="1"/>
</dbReference>
<dbReference type="PANTHER" id="PTHR42908">
    <property type="entry name" value="TRANSLATION ELONGATION FACTOR-RELATED"/>
    <property type="match status" value="1"/>
</dbReference>
<dbReference type="GO" id="GO:0005829">
    <property type="term" value="C:cytosol"/>
    <property type="evidence" value="ECO:0007669"/>
    <property type="project" value="TreeGrafter"/>
</dbReference>